<evidence type="ECO:0000313" key="12">
    <source>
        <dbReference type="Proteomes" id="UP001318760"/>
    </source>
</evidence>
<feature type="domain" description="4Fe-4S ferredoxin-type" evidence="8">
    <location>
        <begin position="79"/>
        <end position="112"/>
    </location>
</feature>
<reference evidence="9 12" key="2">
    <citation type="submission" date="2020-10" db="EMBL/GenBank/DDBJ databases">
        <title>Campylobacter californiensis sp. nov. isolated from cattle and feral swine in California.</title>
        <authorList>
            <person name="Miller W.G."/>
        </authorList>
    </citation>
    <scope>NUCLEOTIDE SEQUENCE [LARGE SCALE GENOMIC DNA]</scope>
    <source>
        <strain evidence="9 12">RM12919</strain>
    </source>
</reference>
<dbReference type="PANTHER" id="PTHR42859:SF10">
    <property type="entry name" value="DIMETHYLSULFOXIDE REDUCTASE CHAIN B"/>
    <property type="match status" value="1"/>
</dbReference>
<evidence type="ECO:0000259" key="8">
    <source>
        <dbReference type="PROSITE" id="PS51379"/>
    </source>
</evidence>
<keyword evidence="4" id="KW-0677">Repeat</keyword>
<dbReference type="InterPro" id="IPR017900">
    <property type="entry name" value="4Fe4S_Fe_S_CS"/>
</dbReference>
<dbReference type="GO" id="GO:0051539">
    <property type="term" value="F:4 iron, 4 sulfur cluster binding"/>
    <property type="evidence" value="ECO:0007669"/>
    <property type="project" value="UniProtKB-KW"/>
</dbReference>
<evidence type="ECO:0000256" key="7">
    <source>
        <dbReference type="ARBA" id="ARBA00023014"/>
    </source>
</evidence>
<feature type="domain" description="4Fe-4S ferredoxin-type" evidence="8">
    <location>
        <begin position="42"/>
        <end position="72"/>
    </location>
</feature>
<evidence type="ECO:0000313" key="9">
    <source>
        <dbReference type="EMBL" id="MBE2986317.1"/>
    </source>
</evidence>
<evidence type="ECO:0000256" key="2">
    <source>
        <dbReference type="ARBA" id="ARBA00022485"/>
    </source>
</evidence>
<dbReference type="EMBL" id="JADBHS010000006">
    <property type="protein sequence ID" value="MBE2986317.1"/>
    <property type="molecule type" value="Genomic_DNA"/>
</dbReference>
<dbReference type="NCBIfam" id="NF007012">
    <property type="entry name" value="PRK09476.1"/>
    <property type="match status" value="1"/>
</dbReference>
<keyword evidence="6" id="KW-0408">Iron</keyword>
<dbReference type="Proteomes" id="UP001318760">
    <property type="component" value="Unassembled WGS sequence"/>
</dbReference>
<dbReference type="PROSITE" id="PS51379">
    <property type="entry name" value="4FE4S_FER_2"/>
    <property type="match status" value="3"/>
</dbReference>
<evidence type="ECO:0000256" key="1">
    <source>
        <dbReference type="ARBA" id="ARBA00022448"/>
    </source>
</evidence>
<dbReference type="Proteomes" id="UP000650616">
    <property type="component" value="Unassembled WGS sequence"/>
</dbReference>
<organism evidence="10 11">
    <name type="scientific">Campylobacter californiensis</name>
    <dbReference type="NCBI Taxonomy" id="1032243"/>
    <lineage>
        <taxon>Bacteria</taxon>
        <taxon>Pseudomonadati</taxon>
        <taxon>Campylobacterota</taxon>
        <taxon>Epsilonproteobacteria</taxon>
        <taxon>Campylobacterales</taxon>
        <taxon>Campylobacteraceae</taxon>
        <taxon>Campylobacter</taxon>
    </lineage>
</organism>
<evidence type="ECO:0000256" key="3">
    <source>
        <dbReference type="ARBA" id="ARBA00022723"/>
    </source>
</evidence>
<keyword evidence="7" id="KW-0411">Iron-sulfur</keyword>
<dbReference type="SUPFAM" id="SSF54862">
    <property type="entry name" value="4Fe-4S ferredoxins"/>
    <property type="match status" value="1"/>
</dbReference>
<sequence>MQNRREVLKFGLKAVALAAAGSFVWTKAVKADKLVLLRPPGAKNESEFLASCIRCGLCVEACPFDTLKLATLSSGVANGTPHFTPRETPCKLCEDIPCVVACPTNALDKILVSTNGELDINKARMGVAMIDTHSCIAYWGIRCDACYRDCPLIDKALKLEYRRNERTAKHAFLLPVVDMDVCTGCGVCERVCITQNPAIKIMPRDIVMGSVDQNYVKGWVEGDEKRLEGVDTNIKLDINKAKDYLNDGEL</sequence>
<gene>
    <name evidence="10" type="primary">napG</name>
    <name evidence="9" type="ORF">CCAL12919_04095</name>
    <name evidence="10" type="ORF">CCAL9337_07390</name>
</gene>
<evidence type="ECO:0000256" key="4">
    <source>
        <dbReference type="ARBA" id="ARBA00022737"/>
    </source>
</evidence>
<dbReference type="InterPro" id="IPR017896">
    <property type="entry name" value="4Fe4S_Fe-S-bd"/>
</dbReference>
<keyword evidence="3" id="KW-0479">Metal-binding</keyword>
<keyword evidence="5" id="KW-0249">Electron transport</keyword>
<evidence type="ECO:0000256" key="6">
    <source>
        <dbReference type="ARBA" id="ARBA00023004"/>
    </source>
</evidence>
<protein>
    <submittedName>
        <fullName evidence="10">Ferredoxin-type protein NapG</fullName>
    </submittedName>
</protein>
<accession>A0AAW3ZTI3</accession>
<reference evidence="10 11" key="1">
    <citation type="submission" date="2015-08" db="EMBL/GenBank/DDBJ databases">
        <title>Comparative genomics of the Campylobacter concisus group.</title>
        <authorList>
            <person name="Yee E."/>
            <person name="Chapman M.H."/>
            <person name="Huynh S."/>
            <person name="Bono J.L."/>
            <person name="On S.L."/>
            <person name="St Leger J."/>
            <person name="Foster G."/>
            <person name="Parker C.T."/>
            <person name="Miller W.G."/>
        </authorList>
    </citation>
    <scope>NUCLEOTIDE SEQUENCE [LARGE SCALE GENOMIC DNA]</scope>
    <source>
        <strain evidence="10 11">RM9337</strain>
    </source>
</reference>
<keyword evidence="2" id="KW-0004">4Fe-4S</keyword>
<dbReference type="CDD" id="cd16373">
    <property type="entry name" value="DMSOR_beta_like"/>
    <property type="match status" value="1"/>
</dbReference>
<dbReference type="InterPro" id="IPR006311">
    <property type="entry name" value="TAT_signal"/>
</dbReference>
<dbReference type="RefSeq" id="WP_170016765.1">
    <property type="nucleotide sequence ID" value="NZ_CP012545.1"/>
</dbReference>
<name>A0AAW3ZTI3_9BACT</name>
<dbReference type="PROSITE" id="PS51318">
    <property type="entry name" value="TAT"/>
    <property type="match status" value="1"/>
</dbReference>
<evidence type="ECO:0000256" key="5">
    <source>
        <dbReference type="ARBA" id="ARBA00022982"/>
    </source>
</evidence>
<keyword evidence="1" id="KW-0813">Transport</keyword>
<keyword evidence="11" id="KW-1185">Reference proteome</keyword>
<dbReference type="AlphaFoldDB" id="A0AAW3ZTI3"/>
<dbReference type="PROSITE" id="PS00198">
    <property type="entry name" value="4FE4S_FER_1"/>
    <property type="match status" value="1"/>
</dbReference>
<dbReference type="PANTHER" id="PTHR42859">
    <property type="entry name" value="OXIDOREDUCTASE"/>
    <property type="match status" value="1"/>
</dbReference>
<dbReference type="InterPro" id="IPR050294">
    <property type="entry name" value="RnfB_subfamily"/>
</dbReference>
<proteinExistence type="predicted"/>
<dbReference type="InterPro" id="IPR004494">
    <property type="entry name" value="MauM_NapG"/>
</dbReference>
<dbReference type="Pfam" id="PF12838">
    <property type="entry name" value="Fer4_7"/>
    <property type="match status" value="2"/>
</dbReference>
<evidence type="ECO:0000313" key="11">
    <source>
        <dbReference type="Proteomes" id="UP000650616"/>
    </source>
</evidence>
<evidence type="ECO:0000313" key="10">
    <source>
        <dbReference type="EMBL" id="MBE3608542.1"/>
    </source>
</evidence>
<dbReference type="NCBIfam" id="TIGR00397">
    <property type="entry name" value="mauM_napG"/>
    <property type="match status" value="1"/>
</dbReference>
<dbReference type="GO" id="GO:0046872">
    <property type="term" value="F:metal ion binding"/>
    <property type="evidence" value="ECO:0007669"/>
    <property type="project" value="UniProtKB-KW"/>
</dbReference>
<dbReference type="Gene3D" id="3.30.70.20">
    <property type="match status" value="2"/>
</dbReference>
<feature type="domain" description="4Fe-4S ferredoxin-type" evidence="8">
    <location>
        <begin position="173"/>
        <end position="204"/>
    </location>
</feature>
<comment type="caution">
    <text evidence="10">The sequence shown here is derived from an EMBL/GenBank/DDBJ whole genome shotgun (WGS) entry which is preliminary data.</text>
</comment>
<dbReference type="EMBL" id="LIWG01000009">
    <property type="protein sequence ID" value="MBE3608542.1"/>
    <property type="molecule type" value="Genomic_DNA"/>
</dbReference>